<dbReference type="eggNOG" id="KOG3399">
    <property type="taxonomic scope" value="Eukaryota"/>
</dbReference>
<dbReference type="PANTHER" id="PTHR13848">
    <property type="entry name" value="PROTEIN YIPPEE-LIKE CG15309-RELATED"/>
    <property type="match status" value="1"/>
</dbReference>
<dbReference type="InterPro" id="IPR034751">
    <property type="entry name" value="Yippee"/>
</dbReference>
<accession>B9RPI1</accession>
<dbReference type="Pfam" id="PF03226">
    <property type="entry name" value="Yippee-Mis18"/>
    <property type="match status" value="1"/>
</dbReference>
<feature type="domain" description="Yippee" evidence="5">
    <location>
        <begin position="7"/>
        <end position="104"/>
    </location>
</feature>
<keyword evidence="3" id="KW-0862">Zinc</keyword>
<reference evidence="7" key="1">
    <citation type="journal article" date="2010" name="Nat. Biotechnol.">
        <title>Draft genome sequence of the oilseed species Ricinus communis.</title>
        <authorList>
            <person name="Chan A.P."/>
            <person name="Crabtree J."/>
            <person name="Zhao Q."/>
            <person name="Lorenzi H."/>
            <person name="Orvis J."/>
            <person name="Puiu D."/>
            <person name="Melake-Berhan A."/>
            <person name="Jones K.M."/>
            <person name="Redman J."/>
            <person name="Chen G."/>
            <person name="Cahoon E.B."/>
            <person name="Gedil M."/>
            <person name="Stanke M."/>
            <person name="Haas B.J."/>
            <person name="Wortman J.R."/>
            <person name="Fraser-Liggett C.M."/>
            <person name="Ravel J."/>
            <person name="Rabinowicz P.D."/>
        </authorList>
    </citation>
    <scope>NUCLEOTIDE SEQUENCE [LARGE SCALE GENOMIC DNA]</scope>
    <source>
        <strain evidence="7">cv. Hale</strain>
    </source>
</reference>
<dbReference type="OrthoDB" id="6407410at2759"/>
<dbReference type="PROSITE" id="PS51792">
    <property type="entry name" value="YIPPEE"/>
    <property type="match status" value="1"/>
</dbReference>
<dbReference type="InterPro" id="IPR004910">
    <property type="entry name" value="Yippee/Mis18/Cereblon"/>
</dbReference>
<evidence type="ECO:0000256" key="1">
    <source>
        <dbReference type="ARBA" id="ARBA00005613"/>
    </source>
</evidence>
<dbReference type="GO" id="GO:0046872">
    <property type="term" value="F:metal ion binding"/>
    <property type="evidence" value="ECO:0007669"/>
    <property type="project" value="UniProtKB-KW"/>
</dbReference>
<evidence type="ECO:0000256" key="2">
    <source>
        <dbReference type="ARBA" id="ARBA00022723"/>
    </source>
</evidence>
<dbReference type="KEGG" id="rcu:8276835"/>
<dbReference type="AlphaFoldDB" id="B9RPI1"/>
<organism evidence="6 7">
    <name type="scientific">Ricinus communis</name>
    <name type="common">Castor bean</name>
    <dbReference type="NCBI Taxonomy" id="3988"/>
    <lineage>
        <taxon>Eukaryota</taxon>
        <taxon>Viridiplantae</taxon>
        <taxon>Streptophyta</taxon>
        <taxon>Embryophyta</taxon>
        <taxon>Tracheophyta</taxon>
        <taxon>Spermatophyta</taxon>
        <taxon>Magnoliopsida</taxon>
        <taxon>eudicotyledons</taxon>
        <taxon>Gunneridae</taxon>
        <taxon>Pentapetalae</taxon>
        <taxon>rosids</taxon>
        <taxon>fabids</taxon>
        <taxon>Malpighiales</taxon>
        <taxon>Euphorbiaceae</taxon>
        <taxon>Acalyphoideae</taxon>
        <taxon>Acalypheae</taxon>
        <taxon>Ricinus</taxon>
    </lineage>
</organism>
<protein>
    <recommendedName>
        <fullName evidence="4">Protein yippee-like</fullName>
    </recommendedName>
</protein>
<sequence length="104" mass="12014">MASGDYPLYSCRNCRNPLAFYSDLISTSFKAKSGQAYMFSHVINVVLGKKEDRHMITGLYTIADIYCSNCGEELGWKYVMSYDIKQRYKEGNFIVEKLKILEEN</sequence>
<gene>
    <name evidence="6" type="ORF">RCOM_1377370</name>
</gene>
<dbReference type="InParanoid" id="B9RPI1"/>
<dbReference type="EMBL" id="EQ973795">
    <property type="protein sequence ID" value="EEF46702.1"/>
    <property type="molecule type" value="Genomic_DNA"/>
</dbReference>
<keyword evidence="7" id="KW-1185">Reference proteome</keyword>
<dbReference type="STRING" id="3988.B9RPI1"/>
<evidence type="ECO:0000256" key="4">
    <source>
        <dbReference type="RuleBase" id="RU110713"/>
    </source>
</evidence>
<evidence type="ECO:0000313" key="6">
    <source>
        <dbReference type="EMBL" id="EEF46702.1"/>
    </source>
</evidence>
<evidence type="ECO:0000313" key="7">
    <source>
        <dbReference type="Proteomes" id="UP000008311"/>
    </source>
</evidence>
<dbReference type="InterPro" id="IPR039058">
    <property type="entry name" value="Yippee_fam"/>
</dbReference>
<name>B9RPI1_RICCO</name>
<evidence type="ECO:0000259" key="5">
    <source>
        <dbReference type="PROSITE" id="PS51792"/>
    </source>
</evidence>
<comment type="similarity">
    <text evidence="1 4">Belongs to the yippee family.</text>
</comment>
<dbReference type="Proteomes" id="UP000008311">
    <property type="component" value="Unassembled WGS sequence"/>
</dbReference>
<proteinExistence type="inferred from homology"/>
<evidence type="ECO:0000256" key="3">
    <source>
        <dbReference type="ARBA" id="ARBA00022833"/>
    </source>
</evidence>
<keyword evidence="2" id="KW-0479">Metal-binding</keyword>
<dbReference type="FunCoup" id="B9RPI1">
    <property type="interactions" value="62"/>
</dbReference>